<gene>
    <name evidence="6" type="ORF">H5S40_08485</name>
</gene>
<dbReference type="EMBL" id="JACIVC010000066">
    <property type="protein sequence ID" value="MBB1070187.1"/>
    <property type="molecule type" value="Genomic_DNA"/>
</dbReference>
<dbReference type="InterPro" id="IPR047141">
    <property type="entry name" value="Stealth"/>
</dbReference>
<keyword evidence="2" id="KW-0808">Transferase</keyword>
<protein>
    <submittedName>
        <fullName evidence="6">Stealth CR1 domain-containing protein</fullName>
    </submittedName>
</protein>
<dbReference type="InterPro" id="IPR031358">
    <property type="entry name" value="Stealth_CR1"/>
</dbReference>
<evidence type="ECO:0000256" key="1">
    <source>
        <dbReference type="ARBA" id="ARBA00007583"/>
    </source>
</evidence>
<feature type="domain" description="Stealth protein CR1 conserved region 1" evidence="5">
    <location>
        <begin position="9"/>
        <end position="35"/>
    </location>
</feature>
<comment type="caution">
    <text evidence="6">The sequence shown here is derived from an EMBL/GenBank/DDBJ whole genome shotgun (WGS) entry which is preliminary data.</text>
</comment>
<feature type="domain" description="Stealth protein CR2 conserved region 2" evidence="4">
    <location>
        <begin position="42"/>
        <end position="144"/>
    </location>
</feature>
<dbReference type="Pfam" id="PF11380">
    <property type="entry name" value="Stealth_CR2"/>
    <property type="match status" value="1"/>
</dbReference>
<dbReference type="InterPro" id="IPR021520">
    <property type="entry name" value="Stealth_CR2"/>
</dbReference>
<reference evidence="6 7" key="1">
    <citation type="submission" date="2020-07" db="EMBL/GenBank/DDBJ databases">
        <title>Description of Limosilactobacillus balticus sp. nov., Limosilactobacillus agrestis sp. nov., Limosilactobacillus albertensis sp. nov., Limosilactobacillus rudii sp. nov., Limosilactobacillus fastidiosus sp. nov., five novel Limosilactobacillus species isolated from the vertebrate gastrointestinal tract, and proposal of 6 subspecies of Limosilactobacillus reuteri adapted to the gastrointestinal tract of specific vertebrate hosts.</title>
        <authorList>
            <person name="Li F."/>
            <person name="Cheng C."/>
            <person name="Zheng J."/>
            <person name="Quevedo R.M."/>
            <person name="Li J."/>
            <person name="Roos S."/>
            <person name="Gaenzle M.G."/>
            <person name="Walter J."/>
        </authorList>
    </citation>
    <scope>NUCLEOTIDE SEQUENCE [LARGE SCALE GENOMIC DNA]</scope>
    <source>
        <strain evidence="6 7">RRLNB_1_1</strain>
    </source>
</reference>
<dbReference type="PANTHER" id="PTHR24045">
    <property type="match status" value="1"/>
</dbReference>
<evidence type="ECO:0000313" key="6">
    <source>
        <dbReference type="EMBL" id="MBB1070187.1"/>
    </source>
</evidence>
<dbReference type="PANTHER" id="PTHR24045:SF0">
    <property type="entry name" value="N-ACETYLGLUCOSAMINE-1-PHOSPHOTRANSFERASE SUBUNITS ALPHA_BETA"/>
    <property type="match status" value="1"/>
</dbReference>
<sequence length="336" mass="40526">MNINKKVNFPIDIVITWVDQTDPKWQAKFKKYGLNQDDTELRYRDYGTLKYVFRSIEKYASWVNHVFLVTDNQIPKWLNVNNPKLTVTDHKEIIPMKYLPTFNSNVIDFHLKNIPNLSEHFVYFNDDTFLTNYTRKNDFFSPEGFIRDNLAYNVLIPSSHPGDNFDHIYINNLQVINNFFNKYQTQKKLFWKLFSWNNMQWNLLSFLFFPFPRYSRFFDPHIPLGYRRSTFIQVLKQYKIIENMFENKVRKDNDYSIWLIRYFELLNGNFNSRYIKFGHSYSLEDMANVARDIKKNAHKVICVNDADVSEIDFNELIEMLSKVLEKKFPNKSCFEK</sequence>
<accession>A0A7W3TSP8</accession>
<evidence type="ECO:0000313" key="7">
    <source>
        <dbReference type="Proteomes" id="UP000518316"/>
    </source>
</evidence>
<dbReference type="Proteomes" id="UP000518316">
    <property type="component" value="Unassembled WGS sequence"/>
</dbReference>
<dbReference type="AlphaFoldDB" id="A0A7W3TSP8"/>
<evidence type="ECO:0000256" key="2">
    <source>
        <dbReference type="ARBA" id="ARBA00022679"/>
    </source>
</evidence>
<evidence type="ECO:0000259" key="5">
    <source>
        <dbReference type="Pfam" id="PF17101"/>
    </source>
</evidence>
<organism evidence="6 7">
    <name type="scientific">Limosilactobacillus albertensis</name>
    <dbReference type="NCBI Taxonomy" id="2759752"/>
    <lineage>
        <taxon>Bacteria</taxon>
        <taxon>Bacillati</taxon>
        <taxon>Bacillota</taxon>
        <taxon>Bacilli</taxon>
        <taxon>Lactobacillales</taxon>
        <taxon>Lactobacillaceae</taxon>
        <taxon>Limosilactobacillus</taxon>
    </lineage>
</organism>
<dbReference type="Pfam" id="PF17101">
    <property type="entry name" value="Stealth_CR1"/>
    <property type="match status" value="1"/>
</dbReference>
<name>A0A7W3TSP8_9LACO</name>
<dbReference type="RefSeq" id="WP_182598787.1">
    <property type="nucleotide sequence ID" value="NZ_JACIVC010000066.1"/>
</dbReference>
<dbReference type="GO" id="GO:0000271">
    <property type="term" value="P:polysaccharide biosynthetic process"/>
    <property type="evidence" value="ECO:0007669"/>
    <property type="project" value="UniProtKB-KW"/>
</dbReference>
<keyword evidence="7" id="KW-1185">Reference proteome</keyword>
<keyword evidence="3" id="KW-0270">Exopolysaccharide synthesis</keyword>
<evidence type="ECO:0000259" key="4">
    <source>
        <dbReference type="Pfam" id="PF11380"/>
    </source>
</evidence>
<evidence type="ECO:0000256" key="3">
    <source>
        <dbReference type="ARBA" id="ARBA00023169"/>
    </source>
</evidence>
<dbReference type="GO" id="GO:0016772">
    <property type="term" value="F:transferase activity, transferring phosphorus-containing groups"/>
    <property type="evidence" value="ECO:0007669"/>
    <property type="project" value="InterPro"/>
</dbReference>
<proteinExistence type="inferred from homology"/>
<comment type="similarity">
    <text evidence="1">Belongs to the stealth family.</text>
</comment>